<dbReference type="PANTHER" id="PTHR46648">
    <property type="entry name" value="HIT FAMILY PROTEIN 1"/>
    <property type="match status" value="1"/>
</dbReference>
<comment type="caution">
    <text evidence="6">The sequence shown here is derived from an EMBL/GenBank/DDBJ whole genome shotgun (WGS) entry which is preliminary data.</text>
</comment>
<dbReference type="PRINTS" id="PR00332">
    <property type="entry name" value="HISTRIAD"/>
</dbReference>
<keyword evidence="7" id="KW-1185">Reference proteome</keyword>
<dbReference type="AlphaFoldDB" id="A0A066WER2"/>
<feature type="short sequence motif" description="Histidine triad motif" evidence="2 3">
    <location>
        <begin position="129"/>
        <end position="133"/>
    </location>
</feature>
<evidence type="ECO:0000256" key="3">
    <source>
        <dbReference type="PROSITE-ProRule" id="PRU00464"/>
    </source>
</evidence>
<dbReference type="RefSeq" id="XP_013244323.1">
    <property type="nucleotide sequence ID" value="XM_013388869.1"/>
</dbReference>
<organism evidence="6 7">
    <name type="scientific">Tilletiaria anomala (strain ATCC 24038 / CBS 436.72 / UBC 951)</name>
    <dbReference type="NCBI Taxonomy" id="1037660"/>
    <lineage>
        <taxon>Eukaryota</taxon>
        <taxon>Fungi</taxon>
        <taxon>Dikarya</taxon>
        <taxon>Basidiomycota</taxon>
        <taxon>Ustilaginomycotina</taxon>
        <taxon>Exobasidiomycetes</taxon>
        <taxon>Georgefischeriales</taxon>
        <taxon>Tilletiariaceae</taxon>
        <taxon>Tilletiaria</taxon>
    </lineage>
</organism>
<proteinExistence type="predicted"/>
<gene>
    <name evidence="6" type="ORF">K437DRAFT_245315</name>
</gene>
<dbReference type="HOGENOM" id="CLU_056776_6_0_1"/>
<dbReference type="OrthoDB" id="672793at2759"/>
<evidence type="ECO:0000256" key="4">
    <source>
        <dbReference type="SAM" id="MobiDB-lite"/>
    </source>
</evidence>
<name>A0A066WER2_TILAU</name>
<dbReference type="Pfam" id="PF01230">
    <property type="entry name" value="HIT"/>
    <property type="match status" value="1"/>
</dbReference>
<dbReference type="InterPro" id="IPR011146">
    <property type="entry name" value="HIT-like"/>
</dbReference>
<feature type="region of interest" description="Disordered" evidence="4">
    <location>
        <begin position="146"/>
        <end position="168"/>
    </location>
</feature>
<dbReference type="Proteomes" id="UP000027361">
    <property type="component" value="Unassembled WGS sequence"/>
</dbReference>
<dbReference type="SUPFAM" id="SSF54197">
    <property type="entry name" value="HIT-like"/>
    <property type="match status" value="1"/>
</dbReference>
<evidence type="ECO:0000256" key="2">
    <source>
        <dbReference type="PIRSR" id="PIRSR601310-3"/>
    </source>
</evidence>
<dbReference type="STRING" id="1037660.A0A066WER2"/>
<sequence>MTHFTLSAFRTDLDASFPVSVSSHDLKYAKEMHSDSSCTFCAIIAHKQAAHVLFEDEYTMAFLDILPLRRGHTLVVPKAHFATISDLPPIHAARLAQSVTRLSRAISRALEDPRLQVITNQVYAQVVPHVHYHVVPAPPLSNSFPAQALSDSSSSAADHNWGSPPRAAPMRNLNALWASIGHGRTELDDDDATELVRRIRNAVDTDNEFQAATLAAEKTKL</sequence>
<dbReference type="GO" id="GO:0009117">
    <property type="term" value="P:nucleotide metabolic process"/>
    <property type="evidence" value="ECO:0007669"/>
    <property type="project" value="TreeGrafter"/>
</dbReference>
<evidence type="ECO:0000256" key="1">
    <source>
        <dbReference type="PIRSR" id="PIRSR601310-1"/>
    </source>
</evidence>
<dbReference type="OMA" id="EIGQWLP"/>
<dbReference type="Gene3D" id="3.30.428.10">
    <property type="entry name" value="HIT-like"/>
    <property type="match status" value="1"/>
</dbReference>
<dbReference type="GO" id="GO:0003824">
    <property type="term" value="F:catalytic activity"/>
    <property type="evidence" value="ECO:0007669"/>
    <property type="project" value="InterPro"/>
</dbReference>
<dbReference type="InParanoid" id="A0A066WER2"/>
<accession>A0A066WER2</accession>
<dbReference type="GeneID" id="25263166"/>
<reference evidence="6 7" key="1">
    <citation type="submission" date="2014-05" db="EMBL/GenBank/DDBJ databases">
        <title>Draft genome sequence of a rare smut relative, Tilletiaria anomala UBC 951.</title>
        <authorList>
            <consortium name="DOE Joint Genome Institute"/>
            <person name="Toome M."/>
            <person name="Kuo A."/>
            <person name="Henrissat B."/>
            <person name="Lipzen A."/>
            <person name="Tritt A."/>
            <person name="Yoshinaga Y."/>
            <person name="Zane M."/>
            <person name="Barry K."/>
            <person name="Grigoriev I.V."/>
            <person name="Spatafora J.W."/>
            <person name="Aimea M.C."/>
        </authorList>
    </citation>
    <scope>NUCLEOTIDE SEQUENCE [LARGE SCALE GENOMIC DNA]</scope>
    <source>
        <strain evidence="6 7">UBC 951</strain>
    </source>
</reference>
<dbReference type="EMBL" id="JMSN01000022">
    <property type="protein sequence ID" value="KDN49240.1"/>
    <property type="molecule type" value="Genomic_DNA"/>
</dbReference>
<protein>
    <submittedName>
        <fullName evidence="6">HIT-like protein</fullName>
    </submittedName>
</protein>
<dbReference type="InterPro" id="IPR001310">
    <property type="entry name" value="Histidine_triad_HIT"/>
</dbReference>
<dbReference type="PROSITE" id="PS51084">
    <property type="entry name" value="HIT_2"/>
    <property type="match status" value="1"/>
</dbReference>
<evidence type="ECO:0000259" key="5">
    <source>
        <dbReference type="PROSITE" id="PS51084"/>
    </source>
</evidence>
<dbReference type="InterPro" id="IPR036265">
    <property type="entry name" value="HIT-like_sf"/>
</dbReference>
<evidence type="ECO:0000313" key="7">
    <source>
        <dbReference type="Proteomes" id="UP000027361"/>
    </source>
</evidence>
<feature type="domain" description="HIT" evidence="5">
    <location>
        <begin position="39"/>
        <end position="144"/>
    </location>
</feature>
<feature type="active site" description="Tele-AMP-histidine intermediate" evidence="1">
    <location>
        <position position="131"/>
    </location>
</feature>
<evidence type="ECO:0000313" key="6">
    <source>
        <dbReference type="EMBL" id="KDN49240.1"/>
    </source>
</evidence>
<dbReference type="PANTHER" id="PTHR46648:SF1">
    <property type="entry name" value="ADENOSINE 5'-MONOPHOSPHORAMIDASE HNT1"/>
    <property type="match status" value="1"/>
</dbReference>